<comment type="caution">
    <text evidence="2">The sequence shown here is derived from an EMBL/GenBank/DDBJ whole genome shotgun (WGS) entry which is preliminary data.</text>
</comment>
<dbReference type="EMBL" id="RBNJ01001005">
    <property type="protein sequence ID" value="RUS33688.1"/>
    <property type="molecule type" value="Genomic_DNA"/>
</dbReference>
<feature type="region of interest" description="Disordered" evidence="1">
    <location>
        <begin position="209"/>
        <end position="230"/>
    </location>
</feature>
<sequence>MTPTVWYLMNSGTFQRTKEFAQMMVSISEVILGTEHPNKVIPSNMRSTNYKGSTTKQSRCTNERWTNGRWTRESENSTNSEWSGYSLRKAGKVYQCRVAVPTGAGNQRESVRTRASEHSRTLDSSTKGRAIKTRKSRCTNGRWQSGSTATRAPGHSPNSEKSGCALQWAGQQNRCTNRRKKVLAPEHPDRATTLNLAGLYKGRGKYIRRGGTAIPTDQRASLRPKSDRSQ</sequence>
<feature type="region of interest" description="Disordered" evidence="1">
    <location>
        <begin position="104"/>
        <end position="163"/>
    </location>
</feature>
<organism evidence="2 3">
    <name type="scientific">Jimgerdemannia flammicorona</name>
    <dbReference type="NCBI Taxonomy" id="994334"/>
    <lineage>
        <taxon>Eukaryota</taxon>
        <taxon>Fungi</taxon>
        <taxon>Fungi incertae sedis</taxon>
        <taxon>Mucoromycota</taxon>
        <taxon>Mucoromycotina</taxon>
        <taxon>Endogonomycetes</taxon>
        <taxon>Endogonales</taxon>
        <taxon>Endogonaceae</taxon>
        <taxon>Jimgerdemannia</taxon>
    </lineage>
</organism>
<feature type="non-terminal residue" evidence="2">
    <location>
        <position position="230"/>
    </location>
</feature>
<name>A0A433QVA6_9FUNG</name>
<feature type="compositionally biased region" description="Polar residues" evidence="1">
    <location>
        <begin position="138"/>
        <end position="161"/>
    </location>
</feature>
<accession>A0A433QVA6</accession>
<gene>
    <name evidence="2" type="ORF">BC938DRAFT_470524</name>
</gene>
<dbReference type="Proteomes" id="UP000274822">
    <property type="component" value="Unassembled WGS sequence"/>
</dbReference>
<evidence type="ECO:0000256" key="1">
    <source>
        <dbReference type="SAM" id="MobiDB-lite"/>
    </source>
</evidence>
<proteinExistence type="predicted"/>
<dbReference type="AlphaFoldDB" id="A0A433QVA6"/>
<reference evidence="2 3" key="1">
    <citation type="journal article" date="2018" name="New Phytol.">
        <title>Phylogenomics of Endogonaceae and evolution of mycorrhizas within Mucoromycota.</title>
        <authorList>
            <person name="Chang Y."/>
            <person name="Desiro A."/>
            <person name="Na H."/>
            <person name="Sandor L."/>
            <person name="Lipzen A."/>
            <person name="Clum A."/>
            <person name="Barry K."/>
            <person name="Grigoriev I.V."/>
            <person name="Martin F.M."/>
            <person name="Stajich J.E."/>
            <person name="Smith M.E."/>
            <person name="Bonito G."/>
            <person name="Spatafora J.W."/>
        </authorList>
    </citation>
    <scope>NUCLEOTIDE SEQUENCE [LARGE SCALE GENOMIC DNA]</scope>
    <source>
        <strain evidence="2 3">AD002</strain>
    </source>
</reference>
<feature type="compositionally biased region" description="Basic and acidic residues" evidence="1">
    <location>
        <begin position="109"/>
        <end position="121"/>
    </location>
</feature>
<keyword evidence="3" id="KW-1185">Reference proteome</keyword>
<protein>
    <submittedName>
        <fullName evidence="2">Uncharacterized protein</fullName>
    </submittedName>
</protein>
<evidence type="ECO:0000313" key="2">
    <source>
        <dbReference type="EMBL" id="RUS33688.1"/>
    </source>
</evidence>
<evidence type="ECO:0000313" key="3">
    <source>
        <dbReference type="Proteomes" id="UP000274822"/>
    </source>
</evidence>